<dbReference type="InterPro" id="IPR001387">
    <property type="entry name" value="Cro/C1-type_HTH"/>
</dbReference>
<dbReference type="InterPro" id="IPR010982">
    <property type="entry name" value="Lambda_DNA-bd_dom_sf"/>
</dbReference>
<dbReference type="AlphaFoldDB" id="A0A2W5MZX1"/>
<feature type="domain" description="HTH cro/C1-type" evidence="1">
    <location>
        <begin position="9"/>
        <end position="62"/>
    </location>
</feature>
<evidence type="ECO:0000259" key="1">
    <source>
        <dbReference type="PROSITE" id="PS50943"/>
    </source>
</evidence>
<proteinExistence type="predicted"/>
<gene>
    <name evidence="2" type="ORF">DI551_04375</name>
</gene>
<reference evidence="2 3" key="1">
    <citation type="submission" date="2017-08" db="EMBL/GenBank/DDBJ databases">
        <title>Infants hospitalized years apart are colonized by the same room-sourced microbial strains.</title>
        <authorList>
            <person name="Brooks B."/>
            <person name="Olm M.R."/>
            <person name="Firek B.A."/>
            <person name="Baker R."/>
            <person name="Thomas B.C."/>
            <person name="Morowitz M.J."/>
            <person name="Banfield J.F."/>
        </authorList>
    </citation>
    <scope>NUCLEOTIDE SEQUENCE [LARGE SCALE GENOMIC DNA]</scope>
    <source>
        <strain evidence="2">S2_005_002_R2_29</strain>
    </source>
</reference>
<organism evidence="2 3">
    <name type="scientific">Micavibrio aeruginosavorus</name>
    <dbReference type="NCBI Taxonomy" id="349221"/>
    <lineage>
        <taxon>Bacteria</taxon>
        <taxon>Pseudomonadati</taxon>
        <taxon>Bdellovibrionota</taxon>
        <taxon>Bdellovibrionia</taxon>
        <taxon>Bdellovibrionales</taxon>
        <taxon>Pseudobdellovibrionaceae</taxon>
        <taxon>Micavibrio</taxon>
    </lineage>
</organism>
<name>A0A2W5MZX1_9BACT</name>
<accession>A0A2W5MZX1</accession>
<sequence length="203" mass="23162">MLITPAQCRAARALLNWSQPDLAKRCEMHVQTISAFESETGSPTKNTLFKIHAVLSNAGIDFYGEYGVNLSESKFFISDSYIGALKDVLQTLQKGEEVLFMRADDRRNSRIDEECLSEIGAAGIKMRALTSANNKNLRSDREYRILPEKYFVTTTLYVIYADKIALNLDYKDDARFITLKNKTFASAMRKQFEYWWDASKPVA</sequence>
<dbReference type="SUPFAM" id="SSF47413">
    <property type="entry name" value="lambda repressor-like DNA-binding domains"/>
    <property type="match status" value="1"/>
</dbReference>
<dbReference type="Proteomes" id="UP000249417">
    <property type="component" value="Unassembled WGS sequence"/>
</dbReference>
<dbReference type="CDD" id="cd00093">
    <property type="entry name" value="HTH_XRE"/>
    <property type="match status" value="1"/>
</dbReference>
<evidence type="ECO:0000313" key="2">
    <source>
        <dbReference type="EMBL" id="PZQ46821.1"/>
    </source>
</evidence>
<dbReference type="SMART" id="SM00530">
    <property type="entry name" value="HTH_XRE"/>
    <property type="match status" value="1"/>
</dbReference>
<dbReference type="Pfam" id="PF01381">
    <property type="entry name" value="HTH_3"/>
    <property type="match status" value="1"/>
</dbReference>
<comment type="caution">
    <text evidence="2">The sequence shown here is derived from an EMBL/GenBank/DDBJ whole genome shotgun (WGS) entry which is preliminary data.</text>
</comment>
<evidence type="ECO:0000313" key="3">
    <source>
        <dbReference type="Proteomes" id="UP000249417"/>
    </source>
</evidence>
<dbReference type="Gene3D" id="1.10.260.40">
    <property type="entry name" value="lambda repressor-like DNA-binding domains"/>
    <property type="match status" value="1"/>
</dbReference>
<protein>
    <recommendedName>
        <fullName evidence="1">HTH cro/C1-type domain-containing protein</fullName>
    </recommendedName>
</protein>
<dbReference type="EMBL" id="QFQB01000021">
    <property type="protein sequence ID" value="PZQ46821.1"/>
    <property type="molecule type" value="Genomic_DNA"/>
</dbReference>
<dbReference type="PROSITE" id="PS50943">
    <property type="entry name" value="HTH_CROC1"/>
    <property type="match status" value="1"/>
</dbReference>
<dbReference type="GO" id="GO:0003677">
    <property type="term" value="F:DNA binding"/>
    <property type="evidence" value="ECO:0007669"/>
    <property type="project" value="InterPro"/>
</dbReference>